<dbReference type="STRING" id="1045558.SAMN05216175_102118"/>
<name>A0A1I2N203_9GAMM</name>
<sequence>MKAMILAAGLGTRLRPLTLSTPKPLILVSGKPLIVYHIENLVKAGFTEIIINHAWLGEQIEAALGDGSQWGVSITYSPEEKPLETGGGIFRALSRLSERGESFLVINGDIMTDFDFSVLSDINPAVAHLVLVANPEHHPEGDFSCLSDGTLSLQADKLTFSGISVLNPALFAGCDDSAFALGPLLKKAISSGQVSGTIYTGAWIDVGTHGRLKQAEQLIQEQKQVIQEKKQDGN</sequence>
<dbReference type="Pfam" id="PF00483">
    <property type="entry name" value="NTP_transferase"/>
    <property type="match status" value="1"/>
</dbReference>
<dbReference type="RefSeq" id="WP_090724520.1">
    <property type="nucleotide sequence ID" value="NZ_FOOU01000002.1"/>
</dbReference>
<protein>
    <submittedName>
        <fullName evidence="2">MurNAc alpha-1-phosphate uridylyltransferase</fullName>
    </submittedName>
</protein>
<dbReference type="SUPFAM" id="SSF53448">
    <property type="entry name" value="Nucleotide-diphospho-sugar transferases"/>
    <property type="match status" value="1"/>
</dbReference>
<dbReference type="InterPro" id="IPR050486">
    <property type="entry name" value="Mannose-1P_guanyltransferase"/>
</dbReference>
<reference evidence="3" key="1">
    <citation type="submission" date="2016-10" db="EMBL/GenBank/DDBJ databases">
        <authorList>
            <person name="Varghese N."/>
            <person name="Submissions S."/>
        </authorList>
    </citation>
    <scope>NUCLEOTIDE SEQUENCE [LARGE SCALE GENOMIC DNA]</scope>
    <source>
        <strain evidence="3">CGMCC 1.10971</strain>
    </source>
</reference>
<dbReference type="NCBIfam" id="NF045761">
    <property type="entry name" value="NAMPUrTaseMurU"/>
    <property type="match status" value="1"/>
</dbReference>
<dbReference type="InterPro" id="IPR029044">
    <property type="entry name" value="Nucleotide-diphossugar_trans"/>
</dbReference>
<organism evidence="2 3">
    <name type="scientific">Neptunomonas qingdaonensis</name>
    <dbReference type="NCBI Taxonomy" id="1045558"/>
    <lineage>
        <taxon>Bacteria</taxon>
        <taxon>Pseudomonadati</taxon>
        <taxon>Pseudomonadota</taxon>
        <taxon>Gammaproteobacteria</taxon>
        <taxon>Oceanospirillales</taxon>
        <taxon>Oceanospirillaceae</taxon>
        <taxon>Neptunomonas</taxon>
    </lineage>
</organism>
<dbReference type="InterPro" id="IPR054790">
    <property type="entry name" value="MurU"/>
</dbReference>
<keyword evidence="2" id="KW-0808">Transferase</keyword>
<dbReference type="InterPro" id="IPR005835">
    <property type="entry name" value="NTP_transferase_dom"/>
</dbReference>
<keyword evidence="3" id="KW-1185">Reference proteome</keyword>
<dbReference type="AlphaFoldDB" id="A0A1I2N203"/>
<dbReference type="CDD" id="cd06422">
    <property type="entry name" value="NTP_transferase_like_1"/>
    <property type="match status" value="1"/>
</dbReference>
<dbReference type="PANTHER" id="PTHR22572">
    <property type="entry name" value="SUGAR-1-PHOSPHATE GUANYL TRANSFERASE"/>
    <property type="match status" value="1"/>
</dbReference>
<evidence type="ECO:0000313" key="3">
    <source>
        <dbReference type="Proteomes" id="UP000198623"/>
    </source>
</evidence>
<dbReference type="OrthoDB" id="9788272at2"/>
<feature type="domain" description="Nucleotidyl transferase" evidence="1">
    <location>
        <begin position="2"/>
        <end position="119"/>
    </location>
</feature>
<proteinExistence type="predicted"/>
<accession>A0A1I2N203</accession>
<gene>
    <name evidence="2" type="ORF">SAMN05216175_102118</name>
</gene>
<dbReference type="EMBL" id="FOOU01000002">
    <property type="protein sequence ID" value="SFF95431.1"/>
    <property type="molecule type" value="Genomic_DNA"/>
</dbReference>
<dbReference type="Gene3D" id="3.90.550.10">
    <property type="entry name" value="Spore Coat Polysaccharide Biosynthesis Protein SpsA, Chain A"/>
    <property type="match status" value="1"/>
</dbReference>
<dbReference type="Proteomes" id="UP000198623">
    <property type="component" value="Unassembled WGS sequence"/>
</dbReference>
<evidence type="ECO:0000313" key="2">
    <source>
        <dbReference type="EMBL" id="SFF95431.1"/>
    </source>
</evidence>
<dbReference type="GO" id="GO:0016779">
    <property type="term" value="F:nucleotidyltransferase activity"/>
    <property type="evidence" value="ECO:0007669"/>
    <property type="project" value="UniProtKB-KW"/>
</dbReference>
<keyword evidence="2" id="KW-0548">Nucleotidyltransferase</keyword>
<evidence type="ECO:0000259" key="1">
    <source>
        <dbReference type="Pfam" id="PF00483"/>
    </source>
</evidence>